<evidence type="ECO:0000256" key="7">
    <source>
        <dbReference type="ARBA" id="ARBA00023136"/>
    </source>
</evidence>
<evidence type="ECO:0000256" key="8">
    <source>
        <dbReference type="SAM" id="Phobius"/>
    </source>
</evidence>
<keyword evidence="6 8" id="KW-1133">Transmembrane helix</keyword>
<feature type="transmembrane region" description="Helical" evidence="8">
    <location>
        <begin position="309"/>
        <end position="328"/>
    </location>
</feature>
<dbReference type="STRING" id="1499967.U27_05481"/>
<keyword evidence="10" id="KW-1185">Reference proteome</keyword>
<evidence type="ECO:0000256" key="1">
    <source>
        <dbReference type="ARBA" id="ARBA00004651"/>
    </source>
</evidence>
<keyword evidence="3" id="KW-0328">Glycosyltransferase</keyword>
<protein>
    <recommendedName>
        <fullName evidence="11">Glycosyltransferase RgtA/B/C/D-like domain-containing protein</fullName>
    </recommendedName>
</protein>
<feature type="transmembrane region" description="Helical" evidence="8">
    <location>
        <begin position="79"/>
        <end position="100"/>
    </location>
</feature>
<dbReference type="GO" id="GO:0009103">
    <property type="term" value="P:lipopolysaccharide biosynthetic process"/>
    <property type="evidence" value="ECO:0007669"/>
    <property type="project" value="UniProtKB-ARBA"/>
</dbReference>
<keyword evidence="7 8" id="KW-0472">Membrane</keyword>
<feature type="transmembrane region" description="Helical" evidence="8">
    <location>
        <begin position="107"/>
        <end position="127"/>
    </location>
</feature>
<feature type="transmembrane region" description="Helical" evidence="8">
    <location>
        <begin position="387"/>
        <end position="404"/>
    </location>
</feature>
<evidence type="ECO:0000256" key="5">
    <source>
        <dbReference type="ARBA" id="ARBA00022692"/>
    </source>
</evidence>
<evidence type="ECO:0008006" key="11">
    <source>
        <dbReference type="Google" id="ProtNLM"/>
    </source>
</evidence>
<evidence type="ECO:0000313" key="9">
    <source>
        <dbReference type="EMBL" id="GAK58507.1"/>
    </source>
</evidence>
<organism evidence="9 10">
    <name type="scientific">Vecturithrix granuli</name>
    <dbReference type="NCBI Taxonomy" id="1499967"/>
    <lineage>
        <taxon>Bacteria</taxon>
        <taxon>Candidatus Moduliflexota</taxon>
        <taxon>Candidatus Vecturitrichia</taxon>
        <taxon>Candidatus Vecturitrichales</taxon>
        <taxon>Candidatus Vecturitrichaceae</taxon>
        <taxon>Candidatus Vecturithrix</taxon>
    </lineage>
</organism>
<dbReference type="GO" id="GO:0010041">
    <property type="term" value="P:response to iron(III) ion"/>
    <property type="evidence" value="ECO:0007669"/>
    <property type="project" value="TreeGrafter"/>
</dbReference>
<evidence type="ECO:0000256" key="2">
    <source>
        <dbReference type="ARBA" id="ARBA00022475"/>
    </source>
</evidence>
<keyword evidence="2" id="KW-1003">Cell membrane</keyword>
<dbReference type="GO" id="GO:0005886">
    <property type="term" value="C:plasma membrane"/>
    <property type="evidence" value="ECO:0007669"/>
    <property type="project" value="UniProtKB-SubCell"/>
</dbReference>
<evidence type="ECO:0000256" key="4">
    <source>
        <dbReference type="ARBA" id="ARBA00022679"/>
    </source>
</evidence>
<evidence type="ECO:0000256" key="6">
    <source>
        <dbReference type="ARBA" id="ARBA00022989"/>
    </source>
</evidence>
<feature type="transmembrane region" description="Helical" evidence="8">
    <location>
        <begin position="156"/>
        <end position="180"/>
    </location>
</feature>
<evidence type="ECO:0000256" key="3">
    <source>
        <dbReference type="ARBA" id="ARBA00022676"/>
    </source>
</evidence>
<evidence type="ECO:0000313" key="10">
    <source>
        <dbReference type="Proteomes" id="UP000030661"/>
    </source>
</evidence>
<keyword evidence="5 8" id="KW-0812">Transmembrane</keyword>
<accession>A0A081C1Q2</accession>
<dbReference type="eggNOG" id="COG1807">
    <property type="taxonomic scope" value="Bacteria"/>
</dbReference>
<dbReference type="InterPro" id="IPR050297">
    <property type="entry name" value="LipidA_mod_glycosyltrf_83"/>
</dbReference>
<dbReference type="PANTHER" id="PTHR33908:SF3">
    <property type="entry name" value="UNDECAPRENYL PHOSPHATE-ALPHA-4-AMINO-4-DEOXY-L-ARABINOSE ARABINOSYL TRANSFERASE"/>
    <property type="match status" value="1"/>
</dbReference>
<keyword evidence="4" id="KW-0808">Transferase</keyword>
<dbReference type="HOGENOM" id="CLU_401534_0_0_0"/>
<comment type="subcellular location">
    <subcellularLocation>
        <location evidence="1">Cell membrane</location>
        <topology evidence="1">Multi-pass membrane protein</topology>
    </subcellularLocation>
</comment>
<feature type="transmembrane region" description="Helical" evidence="8">
    <location>
        <begin position="21"/>
        <end position="36"/>
    </location>
</feature>
<sequence>MKRFHRKLLRIYWRLKYKQEILLVLLSCLLYLGLIFEKLTDFPLYFFCDEAVHGVEAYSILTTGASSDGIPWPVFFKGLGDYCLSLSIYVQIPSIWLFGLNEFAVRFTTACLSLVGVLVVYLLIRYIFQLPSAWLAFAVFAISPVWFLHSRTGFEYIMATSFFLAFGLCYLLAFTSHWLYVFPASLCGAITFYTYTAGRGWFVVSLLLLFLVNFREHFRSWRRFLAGVLLLLLLLSPYIYLHWTNPEIAMKRFTSLKSYTQNHDTIGQQLTHIAANYVRGLNPAFWYNWESMPHIHAHERHLIPSLPQLFLPTLPFTGLGLGLLVFSARKFPHRTVLALWLASAFPVSLVELNHVRGMPAGIFMLIFALIGIGWCFHHLQRWPRVKFATSLLLMSGLFIYAFWFKQYVFTVAPHAYQNYGFHGVQMGAPQVFGWINKHHAPYEHIQVSPDLFNAGQIFIPFYLQKDAAHKTSITDPAEICRTTHGVENTVSIVPFDFFDRIEATGCPITKKEIVFLNDINEKPFIQILQLERKSEFTEWFQAEEKKRRQLQTHSIVVQGKALEIQHPHFDIGDLQAIFDGTPDTFARSARINPARIIIHLPSLSLKQIAVTICNTGIADILVMTWSDQQRTYWGTQRYTRTPEDRGTVTFSQPAEISGVTAINITIHLIDMDLNGYVHINDITWN</sequence>
<gene>
    <name evidence="9" type="ORF">U27_05481</name>
</gene>
<feature type="transmembrane region" description="Helical" evidence="8">
    <location>
        <begin position="133"/>
        <end position="149"/>
    </location>
</feature>
<proteinExistence type="predicted"/>
<feature type="transmembrane region" description="Helical" evidence="8">
    <location>
        <begin position="358"/>
        <end position="375"/>
    </location>
</feature>
<dbReference type="GO" id="GO:0016763">
    <property type="term" value="F:pentosyltransferase activity"/>
    <property type="evidence" value="ECO:0007669"/>
    <property type="project" value="TreeGrafter"/>
</dbReference>
<dbReference type="EMBL" id="DF820467">
    <property type="protein sequence ID" value="GAK58507.1"/>
    <property type="molecule type" value="Genomic_DNA"/>
</dbReference>
<feature type="transmembrane region" description="Helical" evidence="8">
    <location>
        <begin position="335"/>
        <end position="352"/>
    </location>
</feature>
<dbReference type="Proteomes" id="UP000030661">
    <property type="component" value="Unassembled WGS sequence"/>
</dbReference>
<feature type="transmembrane region" description="Helical" evidence="8">
    <location>
        <begin position="224"/>
        <end position="243"/>
    </location>
</feature>
<dbReference type="AlphaFoldDB" id="A0A081C1Q2"/>
<feature type="transmembrane region" description="Helical" evidence="8">
    <location>
        <begin position="192"/>
        <end position="212"/>
    </location>
</feature>
<dbReference type="PANTHER" id="PTHR33908">
    <property type="entry name" value="MANNOSYLTRANSFERASE YKCB-RELATED"/>
    <property type="match status" value="1"/>
</dbReference>
<name>A0A081C1Q2_VECG1</name>
<reference evidence="9 10" key="1">
    <citation type="journal article" date="2015" name="PeerJ">
        <title>First genomic representation of candidate bacterial phylum KSB3 points to enhanced environmental sensing as a trigger of wastewater bulking.</title>
        <authorList>
            <person name="Sekiguchi Y."/>
            <person name="Ohashi A."/>
            <person name="Parks D.H."/>
            <person name="Yamauchi T."/>
            <person name="Tyson G.W."/>
            <person name="Hugenholtz P."/>
        </authorList>
    </citation>
    <scope>NUCLEOTIDE SEQUENCE [LARGE SCALE GENOMIC DNA]</scope>
</reference>